<gene>
    <name evidence="2" type="ORF">J2X06_001123</name>
</gene>
<dbReference type="SUPFAM" id="SSF117070">
    <property type="entry name" value="LEA14-like"/>
    <property type="match status" value="1"/>
</dbReference>
<dbReference type="PROSITE" id="PS51257">
    <property type="entry name" value="PROKAR_LIPOPROTEIN"/>
    <property type="match status" value="1"/>
</dbReference>
<organism evidence="2 3">
    <name type="scientific">Lysobacter niastensis</name>
    <dbReference type="NCBI Taxonomy" id="380629"/>
    <lineage>
        <taxon>Bacteria</taxon>
        <taxon>Pseudomonadati</taxon>
        <taxon>Pseudomonadota</taxon>
        <taxon>Gammaproteobacteria</taxon>
        <taxon>Lysobacterales</taxon>
        <taxon>Lysobacteraceae</taxon>
        <taxon>Lysobacter</taxon>
    </lineage>
</organism>
<dbReference type="Proteomes" id="UP001251524">
    <property type="component" value="Unassembled WGS sequence"/>
</dbReference>
<dbReference type="EMBL" id="JAVDVY010000001">
    <property type="protein sequence ID" value="MDR7133939.1"/>
    <property type="molecule type" value="Genomic_DNA"/>
</dbReference>
<proteinExistence type="predicted"/>
<dbReference type="Gene3D" id="2.60.40.1820">
    <property type="match status" value="1"/>
</dbReference>
<accession>A0ABU1W8Q4</accession>
<feature type="domain" description="Late embryogenesis abundant protein LEA-2 subgroup" evidence="1">
    <location>
        <begin position="54"/>
        <end position="135"/>
    </location>
</feature>
<reference evidence="2 3" key="1">
    <citation type="submission" date="2023-07" db="EMBL/GenBank/DDBJ databases">
        <title>Sorghum-associated microbial communities from plants grown in Nebraska, USA.</title>
        <authorList>
            <person name="Schachtman D."/>
        </authorList>
    </citation>
    <scope>NUCLEOTIDE SEQUENCE [LARGE SCALE GENOMIC DNA]</scope>
    <source>
        <strain evidence="2 3">BE198</strain>
    </source>
</reference>
<dbReference type="InterPro" id="IPR004864">
    <property type="entry name" value="LEA_2"/>
</dbReference>
<protein>
    <recommendedName>
        <fullName evidence="1">Late embryogenesis abundant protein LEA-2 subgroup domain-containing protein</fullName>
    </recommendedName>
</protein>
<evidence type="ECO:0000313" key="3">
    <source>
        <dbReference type="Proteomes" id="UP001251524"/>
    </source>
</evidence>
<dbReference type="Pfam" id="PF03168">
    <property type="entry name" value="LEA_2"/>
    <property type="match status" value="1"/>
</dbReference>
<evidence type="ECO:0000313" key="2">
    <source>
        <dbReference type="EMBL" id="MDR7133939.1"/>
    </source>
</evidence>
<comment type="caution">
    <text evidence="2">The sequence shown here is derived from an EMBL/GenBank/DDBJ whole genome shotgun (WGS) entry which is preliminary data.</text>
</comment>
<evidence type="ECO:0000259" key="1">
    <source>
        <dbReference type="Pfam" id="PF03168"/>
    </source>
</evidence>
<name>A0ABU1W8Q4_9GAMM</name>
<sequence length="162" mass="17013">MKAMWGLGRALGAMLVVGLLLAACTSGPVRRVSEPSARLQQLSVRADGSWSAEVRIENFSSIPMRFDSLDLTLQFGDELAGHLLAQPAISIGPESADVVTIDLKPAAAAKFAVADALAGGRSIAYSLEGRIDVTPDEAKQRSFDIKRTSALSPAPGLPGVLR</sequence>
<keyword evidence="3" id="KW-1185">Reference proteome</keyword>